<dbReference type="Gramene" id="mRNA:HanXRQr2_Chr01g0012781">
    <property type="protein sequence ID" value="mRNA:HanXRQr2_Chr01g0012781"/>
    <property type="gene ID" value="HanXRQr2_Chr01g0012781"/>
</dbReference>
<keyword evidence="3" id="KW-0413">Isomerase</keyword>
<evidence type="ECO:0000313" key="3">
    <source>
        <dbReference type="EMBL" id="OTG36549.1"/>
    </source>
</evidence>
<evidence type="ECO:0000256" key="1">
    <source>
        <dbReference type="SAM" id="Phobius"/>
    </source>
</evidence>
<organism evidence="3 4">
    <name type="scientific">Helianthus annuus</name>
    <name type="common">Common sunflower</name>
    <dbReference type="NCBI Taxonomy" id="4232"/>
    <lineage>
        <taxon>Eukaryota</taxon>
        <taxon>Viridiplantae</taxon>
        <taxon>Streptophyta</taxon>
        <taxon>Embryophyta</taxon>
        <taxon>Tracheophyta</taxon>
        <taxon>Spermatophyta</taxon>
        <taxon>Magnoliopsida</taxon>
        <taxon>eudicotyledons</taxon>
        <taxon>Gunneridae</taxon>
        <taxon>Pentapetalae</taxon>
        <taxon>asterids</taxon>
        <taxon>campanulids</taxon>
        <taxon>Asterales</taxon>
        <taxon>Asteraceae</taxon>
        <taxon>Asteroideae</taxon>
        <taxon>Heliantheae alliance</taxon>
        <taxon>Heliantheae</taxon>
        <taxon>Helianthus</taxon>
    </lineage>
</organism>
<feature type="transmembrane region" description="Helical" evidence="1">
    <location>
        <begin position="111"/>
        <end position="129"/>
    </location>
</feature>
<sequence>MSGNRIAGFRLTTRRAAMVEAHIYVISGTIAQWYFSKDDARVKQHTAFSKSEERLRILDAYRTGKGCVVVRGKTEIEISDSKTKSAAIVVKEIPYQNNKSSLVMKNAENKVSSFFIPIYVFIHAISFYVPL</sequence>
<accession>A0A251VMF6</accession>
<dbReference type="AlphaFoldDB" id="A0A251VMF6"/>
<gene>
    <name evidence="3" type="ORF">HannXRQ_Chr01g0008811</name>
    <name evidence="2" type="ORF">HanXRQr2_Chr01g0012781</name>
</gene>
<dbReference type="EC" id="5.6.2.2" evidence="2"/>
<reference evidence="2" key="3">
    <citation type="submission" date="2020-06" db="EMBL/GenBank/DDBJ databases">
        <title>Helianthus annuus Genome sequencing and assembly Release 2.</title>
        <authorList>
            <person name="Gouzy J."/>
            <person name="Langlade N."/>
            <person name="Munos S."/>
        </authorList>
    </citation>
    <scope>NUCLEOTIDE SEQUENCE</scope>
    <source>
        <tissue evidence="2">Leaves</tissue>
    </source>
</reference>
<dbReference type="InParanoid" id="A0A251VMF6"/>
<dbReference type="Proteomes" id="UP000215914">
    <property type="component" value="Chromosome 1"/>
</dbReference>
<dbReference type="EMBL" id="MNCJ02000316">
    <property type="protein sequence ID" value="KAF5821338.1"/>
    <property type="molecule type" value="Genomic_DNA"/>
</dbReference>
<dbReference type="InterPro" id="IPR050220">
    <property type="entry name" value="Type_II_DNA_Topoisomerases"/>
</dbReference>
<dbReference type="PANTHER" id="PTHR43493">
    <property type="entry name" value="DNA GYRASE/TOPOISOMERASE SUBUNIT A"/>
    <property type="match status" value="1"/>
</dbReference>
<dbReference type="SUPFAM" id="SSF56719">
    <property type="entry name" value="Type II DNA topoisomerase"/>
    <property type="match status" value="1"/>
</dbReference>
<protein>
    <submittedName>
        <fullName evidence="2">DNA topoisomerase (ATP-hydrolyzing)</fullName>
        <ecNumber evidence="2">5.6.2.2</ecNumber>
    </submittedName>
    <submittedName>
        <fullName evidence="3">Putative DNA topoisomerase, type IIA-like domain, Arginine repressor C-terminal-like domain protein</fullName>
    </submittedName>
</protein>
<evidence type="ECO:0000313" key="2">
    <source>
        <dbReference type="EMBL" id="KAF5821338.1"/>
    </source>
</evidence>
<keyword evidence="4" id="KW-1185">Reference proteome</keyword>
<dbReference type="GO" id="GO:0005524">
    <property type="term" value="F:ATP binding"/>
    <property type="evidence" value="ECO:0007669"/>
    <property type="project" value="InterPro"/>
</dbReference>
<dbReference type="STRING" id="4232.A0A251VMF6"/>
<proteinExistence type="predicted"/>
<reference evidence="2 4" key="1">
    <citation type="journal article" date="2017" name="Nature">
        <title>The sunflower genome provides insights into oil metabolism, flowering and Asterid evolution.</title>
        <authorList>
            <person name="Badouin H."/>
            <person name="Gouzy J."/>
            <person name="Grassa C.J."/>
            <person name="Murat F."/>
            <person name="Staton S.E."/>
            <person name="Cottret L."/>
            <person name="Lelandais-Briere C."/>
            <person name="Owens G.L."/>
            <person name="Carrere S."/>
            <person name="Mayjonade B."/>
            <person name="Legrand L."/>
            <person name="Gill N."/>
            <person name="Kane N.C."/>
            <person name="Bowers J.E."/>
            <person name="Hubner S."/>
            <person name="Bellec A."/>
            <person name="Berard A."/>
            <person name="Berges H."/>
            <person name="Blanchet N."/>
            <person name="Boniface M.C."/>
            <person name="Brunel D."/>
            <person name="Catrice O."/>
            <person name="Chaidir N."/>
            <person name="Claudel C."/>
            <person name="Donnadieu C."/>
            <person name="Faraut T."/>
            <person name="Fievet G."/>
            <person name="Helmstetter N."/>
            <person name="King M."/>
            <person name="Knapp S.J."/>
            <person name="Lai Z."/>
            <person name="Le Paslier M.C."/>
            <person name="Lippi Y."/>
            <person name="Lorenzon L."/>
            <person name="Mandel J.R."/>
            <person name="Marage G."/>
            <person name="Marchand G."/>
            <person name="Marquand E."/>
            <person name="Bret-Mestries E."/>
            <person name="Morien E."/>
            <person name="Nambeesan S."/>
            <person name="Nguyen T."/>
            <person name="Pegot-Espagnet P."/>
            <person name="Pouilly N."/>
            <person name="Raftis F."/>
            <person name="Sallet E."/>
            <person name="Schiex T."/>
            <person name="Thomas J."/>
            <person name="Vandecasteele C."/>
            <person name="Vares D."/>
            <person name="Vear F."/>
            <person name="Vautrin S."/>
            <person name="Crespi M."/>
            <person name="Mangin B."/>
            <person name="Burke J.M."/>
            <person name="Salse J."/>
            <person name="Munos S."/>
            <person name="Vincourt P."/>
            <person name="Rieseberg L.H."/>
            <person name="Langlade N.B."/>
        </authorList>
    </citation>
    <scope>NUCLEOTIDE SEQUENCE [LARGE SCALE GENOMIC DNA]</scope>
    <source>
        <strain evidence="4">cv. SF193</strain>
        <tissue evidence="2">Leaves</tissue>
    </source>
</reference>
<keyword evidence="1" id="KW-0812">Transmembrane</keyword>
<name>A0A251VMF6_HELAN</name>
<keyword evidence="1" id="KW-1133">Transmembrane helix</keyword>
<dbReference type="InterPro" id="IPR013760">
    <property type="entry name" value="Topo_IIA-like_dom_sf"/>
</dbReference>
<dbReference type="GO" id="GO:0003918">
    <property type="term" value="F:DNA topoisomerase type II (double strand cut, ATP-hydrolyzing) activity"/>
    <property type="evidence" value="ECO:0007669"/>
    <property type="project" value="UniProtKB-EC"/>
</dbReference>
<dbReference type="PANTHER" id="PTHR43493:SF5">
    <property type="entry name" value="DNA GYRASE SUBUNIT A, CHLOROPLASTIC_MITOCHONDRIAL"/>
    <property type="match status" value="1"/>
</dbReference>
<dbReference type="Gene3D" id="3.30.1360.40">
    <property type="match status" value="1"/>
</dbReference>
<reference evidence="3" key="2">
    <citation type="submission" date="2017-02" db="EMBL/GenBank/DDBJ databases">
        <title>Sunflower complete genome.</title>
        <authorList>
            <person name="Langlade N."/>
            <person name="Munos S."/>
        </authorList>
    </citation>
    <scope>NUCLEOTIDE SEQUENCE [LARGE SCALE GENOMIC DNA]</scope>
    <source>
        <tissue evidence="3">Leaves</tissue>
    </source>
</reference>
<keyword evidence="1" id="KW-0472">Membrane</keyword>
<evidence type="ECO:0000313" key="4">
    <source>
        <dbReference type="Proteomes" id="UP000215914"/>
    </source>
</evidence>
<dbReference type="EMBL" id="CM007890">
    <property type="protein sequence ID" value="OTG36549.1"/>
    <property type="molecule type" value="Genomic_DNA"/>
</dbReference>